<organism evidence="3 4">
    <name type="scientific">Eubacterium pyruvativorans</name>
    <dbReference type="NCBI Taxonomy" id="155865"/>
    <lineage>
        <taxon>Bacteria</taxon>
        <taxon>Bacillati</taxon>
        <taxon>Bacillota</taxon>
        <taxon>Clostridia</taxon>
        <taxon>Eubacteriales</taxon>
        <taxon>Eubacteriaceae</taxon>
        <taxon>Eubacterium</taxon>
    </lineage>
</organism>
<dbReference type="OrthoDB" id="9781005at2"/>
<dbReference type="RefSeq" id="WP_143099251.1">
    <property type="nucleotide sequence ID" value="NZ_FPBT01000009.1"/>
</dbReference>
<reference evidence="3 4" key="1">
    <citation type="submission" date="2016-10" db="EMBL/GenBank/DDBJ databases">
        <authorList>
            <person name="de Groot N.N."/>
        </authorList>
    </citation>
    <scope>NUCLEOTIDE SEQUENCE [LARGE SCALE GENOMIC DNA]</scope>
    <source>
        <strain evidence="3 4">KHGC13</strain>
    </source>
</reference>
<dbReference type="InterPro" id="IPR001584">
    <property type="entry name" value="Integrase_cat-core"/>
</dbReference>
<dbReference type="Proteomes" id="UP000198817">
    <property type="component" value="Unassembled WGS sequence"/>
</dbReference>
<dbReference type="PROSITE" id="PS50994">
    <property type="entry name" value="INTEGRASE"/>
    <property type="match status" value="1"/>
</dbReference>
<feature type="non-terminal residue" evidence="3">
    <location>
        <position position="1"/>
    </location>
</feature>
<dbReference type="AlphaFoldDB" id="A0A1I7I0N1"/>
<feature type="domain" description="Integrase catalytic" evidence="1">
    <location>
        <begin position="1"/>
        <end position="69"/>
    </location>
</feature>
<dbReference type="InterPro" id="IPR036397">
    <property type="entry name" value="RNaseH_sf"/>
</dbReference>
<dbReference type="GO" id="GO:0015074">
    <property type="term" value="P:DNA integration"/>
    <property type="evidence" value="ECO:0007669"/>
    <property type="project" value="InterPro"/>
</dbReference>
<dbReference type="Pfam" id="PF13683">
    <property type="entry name" value="rve_3"/>
    <property type="match status" value="1"/>
</dbReference>
<dbReference type="EMBL" id="FPBT01000028">
    <property type="protein sequence ID" value="SFU66509.1"/>
    <property type="molecule type" value="Genomic_DNA"/>
</dbReference>
<evidence type="ECO:0000313" key="2">
    <source>
        <dbReference type="EMBL" id="SFU51280.1"/>
    </source>
</evidence>
<dbReference type="InterPro" id="IPR012337">
    <property type="entry name" value="RNaseH-like_sf"/>
</dbReference>
<gene>
    <name evidence="2" type="ORF">SAMN05216508_1091</name>
    <name evidence="3" type="ORF">SAMN05216508_12815</name>
</gene>
<proteinExistence type="predicted"/>
<name>A0A1I7I0N1_9FIRM</name>
<dbReference type="Gene3D" id="3.30.420.10">
    <property type="entry name" value="Ribonuclease H-like superfamily/Ribonuclease H"/>
    <property type="match status" value="1"/>
</dbReference>
<evidence type="ECO:0000313" key="4">
    <source>
        <dbReference type="Proteomes" id="UP000198817"/>
    </source>
</evidence>
<dbReference type="SUPFAM" id="SSF53098">
    <property type="entry name" value="Ribonuclease H-like"/>
    <property type="match status" value="1"/>
</dbReference>
<evidence type="ECO:0000313" key="3">
    <source>
        <dbReference type="EMBL" id="SFU66509.1"/>
    </source>
</evidence>
<dbReference type="EMBL" id="FPBT01000009">
    <property type="protein sequence ID" value="SFU51280.1"/>
    <property type="molecule type" value="Genomic_DNA"/>
</dbReference>
<dbReference type="GO" id="GO:0003676">
    <property type="term" value="F:nucleic acid binding"/>
    <property type="evidence" value="ECO:0007669"/>
    <property type="project" value="InterPro"/>
</dbReference>
<sequence>KLIRPRTPWHNGKVERSHRNDQERFYNFLSFYSFMDLKKQMYRYMRRSNNIPMAVLGWMSPVEKRAQLEGH</sequence>
<protein>
    <submittedName>
        <fullName evidence="3">Integrase core domain-containing protein</fullName>
    </submittedName>
</protein>
<keyword evidence="4" id="KW-1185">Reference proteome</keyword>
<accession>A0A1I7I0N1</accession>
<evidence type="ECO:0000259" key="1">
    <source>
        <dbReference type="PROSITE" id="PS50994"/>
    </source>
</evidence>